<organism evidence="1 2">
    <name type="scientific">Exophiala aquamarina CBS 119918</name>
    <dbReference type="NCBI Taxonomy" id="1182545"/>
    <lineage>
        <taxon>Eukaryota</taxon>
        <taxon>Fungi</taxon>
        <taxon>Dikarya</taxon>
        <taxon>Ascomycota</taxon>
        <taxon>Pezizomycotina</taxon>
        <taxon>Eurotiomycetes</taxon>
        <taxon>Chaetothyriomycetidae</taxon>
        <taxon>Chaetothyriales</taxon>
        <taxon>Herpotrichiellaceae</taxon>
        <taxon>Exophiala</taxon>
    </lineage>
</organism>
<dbReference type="SUPFAM" id="SSF55729">
    <property type="entry name" value="Acyl-CoA N-acyltransferases (Nat)"/>
    <property type="match status" value="1"/>
</dbReference>
<dbReference type="AlphaFoldDB" id="A0A072P5A5"/>
<dbReference type="Gene3D" id="3.40.630.30">
    <property type="match status" value="1"/>
</dbReference>
<dbReference type="STRING" id="1182545.A0A072P5A5"/>
<dbReference type="VEuPathDB" id="FungiDB:A1O9_08704"/>
<evidence type="ECO:0008006" key="3">
    <source>
        <dbReference type="Google" id="ProtNLM"/>
    </source>
</evidence>
<dbReference type="PANTHER" id="PTHR20958">
    <property type="entry name" value="GLYCINE N-ACYLTRANSFERASE-LIKE PROTEIN"/>
    <property type="match status" value="1"/>
</dbReference>
<evidence type="ECO:0000313" key="2">
    <source>
        <dbReference type="Proteomes" id="UP000027920"/>
    </source>
</evidence>
<proteinExistence type="predicted"/>
<dbReference type="Proteomes" id="UP000027920">
    <property type="component" value="Unassembled WGS sequence"/>
</dbReference>
<dbReference type="PANTHER" id="PTHR20958:SF6">
    <property type="entry name" value="GLYCINE N-ACYLTRANSFERASE-LIKE PROTEIN"/>
    <property type="match status" value="1"/>
</dbReference>
<comment type="caution">
    <text evidence="1">The sequence shown here is derived from an EMBL/GenBank/DDBJ whole genome shotgun (WGS) entry which is preliminary data.</text>
</comment>
<dbReference type="InterPro" id="IPR016181">
    <property type="entry name" value="Acyl_CoA_acyltransferase"/>
</dbReference>
<dbReference type="RefSeq" id="XP_013257641.1">
    <property type="nucleotide sequence ID" value="XM_013402187.1"/>
</dbReference>
<evidence type="ECO:0000313" key="1">
    <source>
        <dbReference type="EMBL" id="KEF55051.1"/>
    </source>
</evidence>
<dbReference type="HOGENOM" id="CLU_030809_0_0_1"/>
<keyword evidence="2" id="KW-1185">Reference proteome</keyword>
<dbReference type="EMBL" id="AMGV01000008">
    <property type="protein sequence ID" value="KEF55051.1"/>
    <property type="molecule type" value="Genomic_DNA"/>
</dbReference>
<sequence length="408" mass="45471">MTGRLSPDINRHSTLSPSQVVLLQARLVAELPYTLPLARRIEFHLNHPLSETSRIFVAAVVPGQNHEPAALNDAESAAEDAHVRGWLDSWLHEDSSPGTALPWLAAHIDLSTQGQTQVWVYASWEHPGVGYFSSSVTDLPSVSEEASATVSETSSIAPAASLDGEGDPHAQIHEELFNTLFRYIYTDLVPCQPTTPNEDWLELQRTGKYLSIPYSRDKVLFGTVHEVLWRYFDNTARTRIDPSYLKYVFSLPTLGPQDTQDATINREVSLPEGYYLADMRREHLQMVLDRTPIPRTLALLYQMESLGLFFVDNPTPIGWGFLSKDGSISSLHTEAEHRGRNLAVAVGKGLLCRGRMISQSKQGVYYGHADSAQSNIGSRRVMEKLGGVPKWKVAWLEIDLRALLLASK</sequence>
<name>A0A072P5A5_9EURO</name>
<dbReference type="InterPro" id="IPR053225">
    <property type="entry name" value="Acyl-CoA_N-acyltransferase"/>
</dbReference>
<dbReference type="OrthoDB" id="61870at2759"/>
<reference evidence="1 2" key="1">
    <citation type="submission" date="2013-03" db="EMBL/GenBank/DDBJ databases">
        <title>The Genome Sequence of Exophiala aquamarina CBS 119918.</title>
        <authorList>
            <consortium name="The Broad Institute Genomics Platform"/>
            <person name="Cuomo C."/>
            <person name="de Hoog S."/>
            <person name="Gorbushina A."/>
            <person name="Walker B."/>
            <person name="Young S.K."/>
            <person name="Zeng Q."/>
            <person name="Gargeya S."/>
            <person name="Fitzgerald M."/>
            <person name="Haas B."/>
            <person name="Abouelleil A."/>
            <person name="Allen A.W."/>
            <person name="Alvarado L."/>
            <person name="Arachchi H.M."/>
            <person name="Berlin A.M."/>
            <person name="Chapman S.B."/>
            <person name="Gainer-Dewar J."/>
            <person name="Goldberg J."/>
            <person name="Griggs A."/>
            <person name="Gujja S."/>
            <person name="Hansen M."/>
            <person name="Howarth C."/>
            <person name="Imamovic A."/>
            <person name="Ireland A."/>
            <person name="Larimer J."/>
            <person name="McCowan C."/>
            <person name="Murphy C."/>
            <person name="Pearson M."/>
            <person name="Poon T.W."/>
            <person name="Priest M."/>
            <person name="Roberts A."/>
            <person name="Saif S."/>
            <person name="Shea T."/>
            <person name="Sisk P."/>
            <person name="Sykes S."/>
            <person name="Wortman J."/>
            <person name="Nusbaum C."/>
            <person name="Birren B."/>
        </authorList>
    </citation>
    <scope>NUCLEOTIDE SEQUENCE [LARGE SCALE GENOMIC DNA]</scope>
    <source>
        <strain evidence="1 2">CBS 119918</strain>
    </source>
</reference>
<protein>
    <recommendedName>
        <fullName evidence="3">FR47-like domain-containing protein</fullName>
    </recommendedName>
</protein>
<gene>
    <name evidence="1" type="ORF">A1O9_08704</name>
</gene>
<accession>A0A072P5A5</accession>
<dbReference type="GeneID" id="25283615"/>